<evidence type="ECO:0000313" key="3">
    <source>
        <dbReference type="Proteomes" id="UP000028582"/>
    </source>
</evidence>
<proteinExistence type="predicted"/>
<sequence length="343" mass="39385">MSSDVLHPPNFQSLGQDVIACVLQRARTRKHSFVSATNKNTMVPRNSVFPCAHKFDPVTDVEPIRVVNPTTHTRKVLGRPSRFRVDLSTNKRQDLVEAIHRERHRKSQERYRLRQKALMENLHKCNGKLRDEIQYLRTRRNKLFIGNAPHITMHDVVTEYFRVFRRGFIEPDGSRVAELDFLRLCMAPDLDAGTMSGFEALARTWGVFSHLFGDVRFQCEQVQQITENSLVARTTTSFTFSKRSVDEVFLCNGFRGRPANQKRLTRIAGKLLGEQLVVSGTVRFSWDNSTKRMVGLISHADMLSPLLKLLGNVEDISILFSNASMTVECNLLEDCFSRYPLYH</sequence>
<comment type="caution">
    <text evidence="2">The sequence shown here is derived from an EMBL/GenBank/DDBJ whole genome shotgun (WGS) entry which is preliminary data.</text>
</comment>
<evidence type="ECO:0000313" key="2">
    <source>
        <dbReference type="EMBL" id="ETO71441.1"/>
    </source>
</evidence>
<reference evidence="2 3" key="1">
    <citation type="submission" date="2013-11" db="EMBL/GenBank/DDBJ databases">
        <title>The Genome Sequence of Phytophthora parasitica P1976.</title>
        <authorList>
            <consortium name="The Broad Institute Genomics Platform"/>
            <person name="Russ C."/>
            <person name="Tyler B."/>
            <person name="Panabieres F."/>
            <person name="Shan W."/>
            <person name="Tripathy S."/>
            <person name="Grunwald N."/>
            <person name="Machado M."/>
            <person name="Johnson C.S."/>
            <person name="Walker B."/>
            <person name="Young S."/>
            <person name="Zeng Q."/>
            <person name="Gargeya S."/>
            <person name="Fitzgerald M."/>
            <person name="Haas B."/>
            <person name="Abouelleil A."/>
            <person name="Allen A.W."/>
            <person name="Alvarado L."/>
            <person name="Arachchi H.M."/>
            <person name="Berlin A.M."/>
            <person name="Chapman S.B."/>
            <person name="Gainer-Dewar J."/>
            <person name="Goldberg J."/>
            <person name="Griggs A."/>
            <person name="Gujja S."/>
            <person name="Hansen M."/>
            <person name="Howarth C."/>
            <person name="Imamovic A."/>
            <person name="Ireland A."/>
            <person name="Larimer J."/>
            <person name="McCowan C."/>
            <person name="Murphy C."/>
            <person name="Pearson M."/>
            <person name="Poon T.W."/>
            <person name="Priest M."/>
            <person name="Roberts A."/>
            <person name="Saif S."/>
            <person name="Shea T."/>
            <person name="Sisk P."/>
            <person name="Sykes S."/>
            <person name="Wortman J."/>
            <person name="Nusbaum C."/>
            <person name="Birren B."/>
        </authorList>
    </citation>
    <scope>NUCLEOTIDE SEQUENCE [LARGE SCALE GENOMIC DNA]</scope>
    <source>
        <strain evidence="2 3">P1976</strain>
    </source>
</reference>
<dbReference type="Proteomes" id="UP000028582">
    <property type="component" value="Unassembled WGS sequence"/>
</dbReference>
<dbReference type="EMBL" id="ANJA01002201">
    <property type="protein sequence ID" value="ETO71439.1"/>
    <property type="molecule type" value="Genomic_DNA"/>
</dbReference>
<dbReference type="CDD" id="cd14686">
    <property type="entry name" value="bZIP"/>
    <property type="match status" value="1"/>
</dbReference>
<dbReference type="OrthoDB" id="129567at2759"/>
<name>A0A080ZXT0_PHYNI</name>
<evidence type="ECO:0000313" key="1">
    <source>
        <dbReference type="EMBL" id="ETO71439.1"/>
    </source>
</evidence>
<dbReference type="AlphaFoldDB" id="A0A080ZXT0"/>
<accession>A0A080ZXT0</accession>
<organism evidence="2 3">
    <name type="scientific">Phytophthora nicotianae P1976</name>
    <dbReference type="NCBI Taxonomy" id="1317066"/>
    <lineage>
        <taxon>Eukaryota</taxon>
        <taxon>Sar</taxon>
        <taxon>Stramenopiles</taxon>
        <taxon>Oomycota</taxon>
        <taxon>Peronosporomycetes</taxon>
        <taxon>Peronosporales</taxon>
        <taxon>Peronosporaceae</taxon>
        <taxon>Phytophthora</taxon>
    </lineage>
</organism>
<dbReference type="EMBL" id="ANJA01002201">
    <property type="protein sequence ID" value="ETO71441.1"/>
    <property type="molecule type" value="Genomic_DNA"/>
</dbReference>
<gene>
    <name evidence="1" type="ORF">F444_12237</name>
    <name evidence="2" type="ORF">F444_12239</name>
</gene>
<protein>
    <recommendedName>
        <fullName evidence="4">BZIP domain-containing protein</fullName>
    </recommendedName>
</protein>
<evidence type="ECO:0008006" key="4">
    <source>
        <dbReference type="Google" id="ProtNLM"/>
    </source>
</evidence>